<dbReference type="Proteomes" id="UP001057452">
    <property type="component" value="Chromosome 1"/>
</dbReference>
<organism evidence="1 2">
    <name type="scientific">Chaenocephalus aceratus</name>
    <name type="common">Blackfin icefish</name>
    <name type="synonym">Chaenichthys aceratus</name>
    <dbReference type="NCBI Taxonomy" id="36190"/>
    <lineage>
        <taxon>Eukaryota</taxon>
        <taxon>Metazoa</taxon>
        <taxon>Chordata</taxon>
        <taxon>Craniata</taxon>
        <taxon>Vertebrata</taxon>
        <taxon>Euteleostomi</taxon>
        <taxon>Actinopterygii</taxon>
        <taxon>Neopterygii</taxon>
        <taxon>Teleostei</taxon>
        <taxon>Neoteleostei</taxon>
        <taxon>Acanthomorphata</taxon>
        <taxon>Eupercaria</taxon>
        <taxon>Perciformes</taxon>
        <taxon>Notothenioidei</taxon>
        <taxon>Channichthyidae</taxon>
        <taxon>Chaenocephalus</taxon>
    </lineage>
</organism>
<evidence type="ECO:0000313" key="1">
    <source>
        <dbReference type="EMBL" id="KAI4832332.1"/>
    </source>
</evidence>
<protein>
    <submittedName>
        <fullName evidence="1">Uncharacterized protein</fullName>
    </submittedName>
</protein>
<evidence type="ECO:0000313" key="2">
    <source>
        <dbReference type="Proteomes" id="UP001057452"/>
    </source>
</evidence>
<feature type="non-terminal residue" evidence="1">
    <location>
        <position position="1"/>
    </location>
</feature>
<keyword evidence="2" id="KW-1185">Reference proteome</keyword>
<dbReference type="EMBL" id="CM043785">
    <property type="protein sequence ID" value="KAI4832332.1"/>
    <property type="molecule type" value="Genomic_DNA"/>
</dbReference>
<sequence>ICSLDVAVTKGKDARWVVDSCHLFFLKSLAGSTWSAAGPSCPPACGSVRDQITVTRGLGVLLILKKDPLWASYHHITGPRHQGSVDELITERRG</sequence>
<name>A0ACB9XYA2_CHAAC</name>
<gene>
    <name evidence="1" type="ORF">KUCAC02_015304</name>
</gene>
<proteinExistence type="predicted"/>
<comment type="caution">
    <text evidence="1">The sequence shown here is derived from an EMBL/GenBank/DDBJ whole genome shotgun (WGS) entry which is preliminary data.</text>
</comment>
<reference evidence="1" key="1">
    <citation type="submission" date="2022-05" db="EMBL/GenBank/DDBJ databases">
        <title>Chromosome-level genome of Chaenocephalus aceratus.</title>
        <authorList>
            <person name="Park H."/>
        </authorList>
    </citation>
    <scope>NUCLEOTIDE SEQUENCE</scope>
    <source>
        <strain evidence="1">KU_202001</strain>
    </source>
</reference>
<feature type="non-terminal residue" evidence="1">
    <location>
        <position position="94"/>
    </location>
</feature>
<accession>A0ACB9XYA2</accession>